<dbReference type="SUPFAM" id="SSF52317">
    <property type="entry name" value="Class I glutamine amidotransferase-like"/>
    <property type="match status" value="1"/>
</dbReference>
<dbReference type="PROSITE" id="PS51273">
    <property type="entry name" value="GATASE_TYPE_1"/>
    <property type="match status" value="1"/>
</dbReference>
<geneLocation type="plasmid" evidence="2 3">
    <name>p8E072658</name>
</geneLocation>
<dbReference type="InterPro" id="IPR017926">
    <property type="entry name" value="GATASE"/>
</dbReference>
<dbReference type="GO" id="GO:0005829">
    <property type="term" value="C:cytosol"/>
    <property type="evidence" value="ECO:0007669"/>
    <property type="project" value="TreeGrafter"/>
</dbReference>
<dbReference type="EMBL" id="CP061706">
    <property type="protein sequence ID" value="UAA86687.1"/>
    <property type="molecule type" value="Genomic_DNA"/>
</dbReference>
<dbReference type="AlphaFoldDB" id="A0A9Q8P1L3"/>
<dbReference type="Proteomes" id="UP001050565">
    <property type="component" value="Plasmid p8E072658"/>
</dbReference>
<dbReference type="PANTHER" id="PTHR42695:SF5">
    <property type="entry name" value="GLUTAMINE AMIDOTRANSFERASE YLR126C-RELATED"/>
    <property type="match status" value="1"/>
</dbReference>
<dbReference type="Gene3D" id="3.40.50.880">
    <property type="match status" value="1"/>
</dbReference>
<accession>A0A9Q8P1L3</accession>
<dbReference type="PANTHER" id="PTHR42695">
    <property type="entry name" value="GLUTAMINE AMIDOTRANSFERASE YLR126C-RELATED"/>
    <property type="match status" value="1"/>
</dbReference>
<evidence type="ECO:0000313" key="3">
    <source>
        <dbReference type="Proteomes" id="UP001050565"/>
    </source>
</evidence>
<evidence type="ECO:0000313" key="2">
    <source>
        <dbReference type="EMBL" id="UAA86687.1"/>
    </source>
</evidence>
<reference evidence="2" key="1">
    <citation type="submission" date="2020-09" db="EMBL/GenBank/DDBJ databases">
        <title>Acinetobacter baumannii E-072658 complete genome.</title>
        <authorList>
            <person name="Hamidian M."/>
            <person name="Maharjan R."/>
            <person name="Cain A.K."/>
            <person name="Faruga D.N."/>
            <person name="Paulsen I.T."/>
        </authorList>
    </citation>
    <scope>NUCLEOTIDE SEQUENCE</scope>
    <source>
        <strain evidence="2">E-072658</strain>
        <plasmid evidence="2">p8E072658</plasmid>
    </source>
</reference>
<dbReference type="CDD" id="cd01741">
    <property type="entry name" value="GATase1_1"/>
    <property type="match status" value="1"/>
</dbReference>
<keyword evidence="2" id="KW-0315">Glutamine amidotransferase</keyword>
<name>A0A9Q8P1L3_ACIBA</name>
<feature type="domain" description="Glutamine amidotransferase" evidence="1">
    <location>
        <begin position="54"/>
        <end position="193"/>
    </location>
</feature>
<gene>
    <name evidence="2" type="ORF">H2787_17580</name>
</gene>
<dbReference type="Pfam" id="PF00117">
    <property type="entry name" value="GATase"/>
    <property type="match status" value="1"/>
</dbReference>
<evidence type="ECO:0000259" key="1">
    <source>
        <dbReference type="Pfam" id="PF00117"/>
    </source>
</evidence>
<dbReference type="InterPro" id="IPR029062">
    <property type="entry name" value="Class_I_gatase-like"/>
</dbReference>
<dbReference type="InterPro" id="IPR044992">
    <property type="entry name" value="ChyE-like"/>
</dbReference>
<organism evidence="2 3">
    <name type="scientific">Acinetobacter baumannii</name>
    <dbReference type="NCBI Taxonomy" id="470"/>
    <lineage>
        <taxon>Bacteria</taxon>
        <taxon>Pseudomonadati</taxon>
        <taxon>Pseudomonadota</taxon>
        <taxon>Gammaproteobacteria</taxon>
        <taxon>Moraxellales</taxon>
        <taxon>Moraxellaceae</taxon>
        <taxon>Acinetobacter</taxon>
        <taxon>Acinetobacter calcoaceticus/baumannii complex</taxon>
    </lineage>
</organism>
<sequence>MKTLKVHYFQHIEGESLGSCEIYLNDPYDAQITTTAFYALPPRAVLAREALPSIQDVDLLIVMGGTMSANDEQHYAWLSAETSWIREYIEAGGAVIGLCLGAQLIAKSLGKTVQANPEKERGWRQVYAVPQTLPDSFPVPEVFTVLEWHAETFELPDQAIHLAYNDVCQNQMFQYRDHVIGFQFHPEVTPKNLQMYFATLDEDLKKYQGPYVAEVAETLNVPAKQYTAGNQLLNQAIDFVLEQTKYRRGNCRVEMLDSVLG</sequence>
<proteinExistence type="predicted"/>
<protein>
    <submittedName>
        <fullName evidence="2">Type 1 glutamine amidotransferase</fullName>
    </submittedName>
</protein>
<keyword evidence="2" id="KW-0614">Plasmid</keyword>